<dbReference type="GO" id="GO:0009228">
    <property type="term" value="P:thiamine biosynthetic process"/>
    <property type="evidence" value="ECO:0007669"/>
    <property type="project" value="UniProtKB-KW"/>
</dbReference>
<feature type="binding site" evidence="1">
    <location>
        <position position="32"/>
    </location>
    <ligand>
        <name>Mg(2+)</name>
        <dbReference type="ChEBI" id="CHEBI:18420"/>
        <label>3</label>
    </ligand>
</feature>
<feature type="binding site" evidence="1">
    <location>
        <position position="75"/>
    </location>
    <ligand>
        <name>Mg(2+)</name>
        <dbReference type="ChEBI" id="CHEBI:18420"/>
        <label>4</label>
    </ligand>
</feature>
<dbReference type="Pfam" id="PF00586">
    <property type="entry name" value="AIRS"/>
    <property type="match status" value="1"/>
</dbReference>
<feature type="binding site" evidence="1">
    <location>
        <position position="266"/>
    </location>
    <ligand>
        <name>substrate</name>
    </ligand>
</feature>
<comment type="pathway">
    <text evidence="1">Cofactor biosynthesis; thiamine diphosphate biosynthesis; thiamine diphosphate from thiamine phosphate: step 1/1.</text>
</comment>
<comment type="similarity">
    <text evidence="1">Belongs to the thiamine-monophosphate kinase family.</text>
</comment>
<comment type="miscellaneous">
    <text evidence="1">Reaction mechanism of ThiL seems to utilize a direct, inline transfer of the gamma-phosphate of ATP to TMP rather than a phosphorylated enzyme intermediate.</text>
</comment>
<dbReference type="GO" id="GO:0009229">
    <property type="term" value="P:thiamine diphosphate biosynthetic process"/>
    <property type="evidence" value="ECO:0007669"/>
    <property type="project" value="UniProtKB-UniRule"/>
</dbReference>
<protein>
    <recommendedName>
        <fullName evidence="1">Thiamine-monophosphate kinase</fullName>
        <shortName evidence="1">TMP kinase</shortName>
        <shortName evidence="1">Thiamine-phosphate kinase</shortName>
        <ecNumber evidence="1">2.7.4.16</ecNumber>
    </recommendedName>
</protein>
<dbReference type="EMBL" id="DSLG01000006">
    <property type="protein sequence ID" value="HEA87416.1"/>
    <property type="molecule type" value="Genomic_DNA"/>
</dbReference>
<dbReference type="SUPFAM" id="SSF56042">
    <property type="entry name" value="PurM C-terminal domain-like"/>
    <property type="match status" value="1"/>
</dbReference>
<dbReference type="GO" id="GO:0000287">
    <property type="term" value="F:magnesium ion binding"/>
    <property type="evidence" value="ECO:0007669"/>
    <property type="project" value="UniProtKB-UniRule"/>
</dbReference>
<evidence type="ECO:0000313" key="3">
    <source>
        <dbReference type="EMBL" id="HEA87416.1"/>
    </source>
</evidence>
<keyword evidence="1" id="KW-0460">Magnesium</keyword>
<dbReference type="InterPro" id="IPR006283">
    <property type="entry name" value="ThiL-like"/>
</dbReference>
<keyword evidence="1" id="KW-0067">ATP-binding</keyword>
<feature type="binding site" evidence="1">
    <location>
        <position position="53"/>
    </location>
    <ligand>
        <name>substrate</name>
    </ligand>
</feature>
<feature type="binding site" evidence="1">
    <location>
        <position position="146"/>
    </location>
    <ligand>
        <name>ATP</name>
        <dbReference type="ChEBI" id="CHEBI:30616"/>
    </ligand>
</feature>
<dbReference type="PANTHER" id="PTHR30270">
    <property type="entry name" value="THIAMINE-MONOPHOSPHATE KINASE"/>
    <property type="match status" value="1"/>
</dbReference>
<comment type="function">
    <text evidence="1">Catalyzes the ATP-dependent phosphorylation of thiamine-monophosphate (TMP) to form thiamine-pyrophosphate (TPP), the active form of vitamin B1.</text>
</comment>
<accession>A0A7C1NPQ2</accession>
<feature type="binding site" evidence="1">
    <location>
        <position position="123"/>
    </location>
    <ligand>
        <name>Mg(2+)</name>
        <dbReference type="ChEBI" id="CHEBI:18420"/>
        <label>1</label>
    </ligand>
</feature>
<evidence type="ECO:0000259" key="2">
    <source>
        <dbReference type="Pfam" id="PF00586"/>
    </source>
</evidence>
<keyword evidence="1" id="KW-0784">Thiamine biosynthesis</keyword>
<reference evidence="3" key="1">
    <citation type="journal article" date="2020" name="mSystems">
        <title>Genome- and Community-Level Interaction Insights into Carbon Utilization and Element Cycling Functions of Hydrothermarchaeota in Hydrothermal Sediment.</title>
        <authorList>
            <person name="Zhou Z."/>
            <person name="Liu Y."/>
            <person name="Xu W."/>
            <person name="Pan J."/>
            <person name="Luo Z.H."/>
            <person name="Li M."/>
        </authorList>
    </citation>
    <scope>NUCLEOTIDE SEQUENCE [LARGE SCALE GENOMIC DNA]</scope>
    <source>
        <strain evidence="3">SpSt-265</strain>
        <strain evidence="4">SpSt-465</strain>
    </source>
</reference>
<dbReference type="UniPathway" id="UPA00060">
    <property type="reaction ID" value="UER00142"/>
</dbReference>
<feature type="binding site" evidence="1">
    <location>
        <begin position="122"/>
        <end position="123"/>
    </location>
    <ligand>
        <name>ATP</name>
        <dbReference type="ChEBI" id="CHEBI:30616"/>
    </ligand>
</feature>
<dbReference type="EMBL" id="DSTU01000002">
    <property type="protein sequence ID" value="HFJ53281.1"/>
    <property type="molecule type" value="Genomic_DNA"/>
</dbReference>
<dbReference type="Gene3D" id="3.90.650.10">
    <property type="entry name" value="PurM-like C-terminal domain"/>
    <property type="match status" value="1"/>
</dbReference>
<sequence length="320" mass="34878">MRINQLGEQGLIRIIQRQIHSRGNLQLGIGDDALILKDGNTVLTTDTYAEGVHFDLSYMSYYDVGTRCACAALSDVVAMGGEPKVLVVGLAVPRETDLRAIRQLYRGLERICKEMGCEIGGGDIIALDRLVITLTALGRAAVPLLRSGAQPGDFLYLTGYAGLAETGRLILAGRVRLPAGTAGIRLAVQRHLCPVPRAQVMRALGLRISALIDTSDGLGSDARQLSVLSRVKIVIDPDQLPLHPVTIKLCQQLRKNPLEFALSAGEDYELLFTSRRNLPQMIKNVKITRIGHVREGKGLFIKEGEEVVPLKITGYDHLAE</sequence>
<feature type="binding site" evidence="1">
    <location>
        <position position="44"/>
    </location>
    <ligand>
        <name>Mg(2+)</name>
        <dbReference type="ChEBI" id="CHEBI:18420"/>
        <label>4</label>
    </ligand>
</feature>
<dbReference type="EC" id="2.7.4.16" evidence="1"/>
<feature type="domain" description="PurM-like N-terminal" evidence="2">
    <location>
        <begin position="30"/>
        <end position="139"/>
    </location>
</feature>
<dbReference type="NCBIfam" id="TIGR01379">
    <property type="entry name" value="thiL"/>
    <property type="match status" value="1"/>
</dbReference>
<comment type="caution">
    <text evidence="3">The sequence shown here is derived from an EMBL/GenBank/DDBJ whole genome shotgun (WGS) entry which is preliminary data.</text>
</comment>
<dbReference type="GO" id="GO:0005524">
    <property type="term" value="F:ATP binding"/>
    <property type="evidence" value="ECO:0007669"/>
    <property type="project" value="UniProtKB-UniRule"/>
</dbReference>
<evidence type="ECO:0000313" key="4">
    <source>
        <dbReference type="EMBL" id="HFJ53281.1"/>
    </source>
</evidence>
<feature type="binding site" evidence="1">
    <location>
        <position position="105"/>
    </location>
    <ligand>
        <name>ATP</name>
        <dbReference type="ChEBI" id="CHEBI:30616"/>
    </ligand>
</feature>
<feature type="binding site" evidence="1">
    <location>
        <position position="315"/>
    </location>
    <ligand>
        <name>substrate</name>
    </ligand>
</feature>
<keyword evidence="1 3" id="KW-0808">Transferase</keyword>
<dbReference type="SUPFAM" id="SSF55326">
    <property type="entry name" value="PurM N-terminal domain-like"/>
    <property type="match status" value="1"/>
</dbReference>
<feature type="binding site" evidence="1">
    <location>
        <position position="46"/>
    </location>
    <ligand>
        <name>Mg(2+)</name>
        <dbReference type="ChEBI" id="CHEBI:18420"/>
        <label>1</label>
    </ligand>
</feature>
<keyword evidence="1" id="KW-0479">Metal-binding</keyword>
<dbReference type="InterPro" id="IPR036921">
    <property type="entry name" value="PurM-like_N_sf"/>
</dbReference>
<dbReference type="InterPro" id="IPR016188">
    <property type="entry name" value="PurM-like_N"/>
</dbReference>
<feature type="binding site" evidence="1">
    <location>
        <position position="46"/>
    </location>
    <ligand>
        <name>Mg(2+)</name>
        <dbReference type="ChEBI" id="CHEBI:18420"/>
        <label>2</label>
    </ligand>
</feature>
<dbReference type="PANTHER" id="PTHR30270:SF0">
    <property type="entry name" value="THIAMINE-MONOPHOSPHATE KINASE"/>
    <property type="match status" value="1"/>
</dbReference>
<feature type="binding site" evidence="1">
    <location>
        <position position="215"/>
    </location>
    <ligand>
        <name>ATP</name>
        <dbReference type="ChEBI" id="CHEBI:30616"/>
    </ligand>
</feature>
<feature type="binding site" evidence="1">
    <location>
        <position position="75"/>
    </location>
    <ligand>
        <name>Mg(2+)</name>
        <dbReference type="ChEBI" id="CHEBI:18420"/>
        <label>2</label>
    </ligand>
</feature>
<dbReference type="CDD" id="cd02194">
    <property type="entry name" value="ThiL"/>
    <property type="match status" value="1"/>
</dbReference>
<keyword evidence="1" id="KW-0547">Nucleotide-binding</keyword>
<dbReference type="AlphaFoldDB" id="A0A7C1NPQ2"/>
<feature type="binding site" evidence="1">
    <location>
        <position position="32"/>
    </location>
    <ligand>
        <name>Mg(2+)</name>
        <dbReference type="ChEBI" id="CHEBI:18420"/>
        <label>4</label>
    </ligand>
</feature>
<feature type="binding site" evidence="1">
    <location>
        <position position="45"/>
    </location>
    <ligand>
        <name>Mg(2+)</name>
        <dbReference type="ChEBI" id="CHEBI:18420"/>
        <label>1</label>
    </ligand>
</feature>
<keyword evidence="1 3" id="KW-0418">Kinase</keyword>
<evidence type="ECO:0000256" key="1">
    <source>
        <dbReference type="HAMAP-Rule" id="MF_02128"/>
    </source>
</evidence>
<dbReference type="Gene3D" id="3.30.1330.10">
    <property type="entry name" value="PurM-like, N-terminal domain"/>
    <property type="match status" value="1"/>
</dbReference>
<feature type="binding site" evidence="1">
    <location>
        <position position="75"/>
    </location>
    <ligand>
        <name>Mg(2+)</name>
        <dbReference type="ChEBI" id="CHEBI:18420"/>
        <label>3</label>
    </ligand>
</feature>
<dbReference type="GO" id="GO:0009030">
    <property type="term" value="F:thiamine-phosphate kinase activity"/>
    <property type="evidence" value="ECO:0007669"/>
    <property type="project" value="UniProtKB-UniRule"/>
</dbReference>
<proteinExistence type="inferred from homology"/>
<comment type="catalytic activity">
    <reaction evidence="1">
        <text>thiamine phosphate + ATP = thiamine diphosphate + ADP</text>
        <dbReference type="Rhea" id="RHEA:15913"/>
        <dbReference type="ChEBI" id="CHEBI:30616"/>
        <dbReference type="ChEBI" id="CHEBI:37575"/>
        <dbReference type="ChEBI" id="CHEBI:58937"/>
        <dbReference type="ChEBI" id="CHEBI:456216"/>
        <dbReference type="EC" id="2.7.4.16"/>
    </reaction>
</comment>
<feature type="binding site" evidence="1">
    <location>
        <position position="216"/>
    </location>
    <ligand>
        <name>Mg(2+)</name>
        <dbReference type="ChEBI" id="CHEBI:18420"/>
        <label>5</label>
    </ligand>
</feature>
<dbReference type="HAMAP" id="MF_02128">
    <property type="entry name" value="TMP_kinase"/>
    <property type="match status" value="1"/>
</dbReference>
<dbReference type="InterPro" id="IPR036676">
    <property type="entry name" value="PurM-like_C_sf"/>
</dbReference>
<name>A0A7C1NPQ2_UNCW3</name>
<dbReference type="PIRSF" id="PIRSF005303">
    <property type="entry name" value="Thiam_monoph_kin"/>
    <property type="match status" value="1"/>
</dbReference>
<feature type="binding site" evidence="1">
    <location>
        <position position="213"/>
    </location>
    <ligand>
        <name>Mg(2+)</name>
        <dbReference type="ChEBI" id="CHEBI:18420"/>
        <label>3</label>
    </ligand>
</feature>
<organism evidence="3">
    <name type="scientific">candidate division WOR-3 bacterium</name>
    <dbReference type="NCBI Taxonomy" id="2052148"/>
    <lineage>
        <taxon>Bacteria</taxon>
        <taxon>Bacteria division WOR-3</taxon>
    </lineage>
</organism>
<gene>
    <name evidence="1 3" type="primary">thiL</name>
    <name evidence="3" type="ORF">ENP94_05330</name>
    <name evidence="4" type="ORF">ENS16_01125</name>
</gene>